<gene>
    <name evidence="2" type="ORF">FHR04_19085</name>
    <name evidence="1" type="ORF">HNQ04_003941</name>
</gene>
<keyword evidence="4" id="KW-1185">Reference proteome</keyword>
<dbReference type="EMBL" id="JACHEW010000037">
    <property type="protein sequence ID" value="MBB6018660.1"/>
    <property type="molecule type" value="Genomic_DNA"/>
</dbReference>
<dbReference type="AlphaFoldDB" id="A0A5C4XWE1"/>
<reference evidence="2 3" key="1">
    <citation type="submission" date="2019-06" db="EMBL/GenBank/DDBJ databases">
        <title>Genome sequence of Deinococcus radiopugnans ATCC 19172.</title>
        <authorList>
            <person name="Maclea K.S."/>
            <person name="Maynard C.R."/>
        </authorList>
    </citation>
    <scope>NUCLEOTIDE SEQUENCE [LARGE SCALE GENOMIC DNA]</scope>
    <source>
        <strain evidence="2 3">ATCC 19172</strain>
    </source>
</reference>
<dbReference type="OrthoDB" id="62154at2"/>
<reference evidence="1 4" key="2">
    <citation type="submission" date="2020-08" db="EMBL/GenBank/DDBJ databases">
        <title>Genomic Encyclopedia of Type Strains, Phase IV (KMG-IV): sequencing the most valuable type-strain genomes for metagenomic binning, comparative biology and taxonomic classification.</title>
        <authorList>
            <person name="Goeker M."/>
        </authorList>
    </citation>
    <scope>NUCLEOTIDE SEQUENCE [LARGE SCALE GENOMIC DNA]</scope>
    <source>
        <strain evidence="1 4">DSM 12027</strain>
    </source>
</reference>
<evidence type="ECO:0000313" key="3">
    <source>
        <dbReference type="Proteomes" id="UP000313988"/>
    </source>
</evidence>
<dbReference type="Proteomes" id="UP000629870">
    <property type="component" value="Unassembled WGS sequence"/>
</dbReference>
<comment type="caution">
    <text evidence="2">The sequence shown here is derived from an EMBL/GenBank/DDBJ whole genome shotgun (WGS) entry which is preliminary data.</text>
</comment>
<dbReference type="RefSeq" id="WP_139404790.1">
    <property type="nucleotide sequence ID" value="NZ_JACHEW010000037.1"/>
</dbReference>
<dbReference type="EMBL" id="VDMO01000035">
    <property type="protein sequence ID" value="TNM67024.1"/>
    <property type="molecule type" value="Genomic_DNA"/>
</dbReference>
<evidence type="ECO:0000313" key="1">
    <source>
        <dbReference type="EMBL" id="MBB6018660.1"/>
    </source>
</evidence>
<proteinExistence type="predicted"/>
<sequence length="248" mass="26669">MALFGDLKHQTLADLAKILHVHTGTLFFHSSYQGKTVELVLNRGQLRAMYLDGFPVEALARARGILYQLHIQGHGAFEFHRQALLVGDVHFYDHPFASLVHELVESSFPGMGGAVIPDDQLPHPETRFVPVPHSPPVPGSLASLWALVQPHLTGGSSAAELAPQLGLSPHDMQTVLYRLRAMDLIAPQRAAGLRPAPASHHAASPQGSGFFTVNDLAPVTVAPASPAPRPLVQRLLGALRRFTQGGTA</sequence>
<evidence type="ECO:0000313" key="4">
    <source>
        <dbReference type="Proteomes" id="UP000629870"/>
    </source>
</evidence>
<accession>A0A5C4XWE1</accession>
<dbReference type="Proteomes" id="UP000313988">
    <property type="component" value="Unassembled WGS sequence"/>
</dbReference>
<organism evidence="2 3">
    <name type="scientific">Deinococcus radiopugnans ATCC 19172</name>
    <dbReference type="NCBI Taxonomy" id="585398"/>
    <lineage>
        <taxon>Bacteria</taxon>
        <taxon>Thermotogati</taxon>
        <taxon>Deinococcota</taxon>
        <taxon>Deinococci</taxon>
        <taxon>Deinococcales</taxon>
        <taxon>Deinococcaceae</taxon>
        <taxon>Deinococcus</taxon>
    </lineage>
</organism>
<evidence type="ECO:0008006" key="5">
    <source>
        <dbReference type="Google" id="ProtNLM"/>
    </source>
</evidence>
<protein>
    <recommendedName>
        <fullName evidence="5">DUF4388 domain-containing protein</fullName>
    </recommendedName>
</protein>
<evidence type="ECO:0000313" key="2">
    <source>
        <dbReference type="EMBL" id="TNM67024.1"/>
    </source>
</evidence>
<name>A0A5C4XWE1_9DEIO</name>